<evidence type="ECO:0000259" key="9">
    <source>
        <dbReference type="Pfam" id="PF10502"/>
    </source>
</evidence>
<protein>
    <recommendedName>
        <fullName evidence="4 7">Signal peptidase I</fullName>
        <ecNumber evidence="4 7">3.4.21.89</ecNumber>
    </recommendedName>
</protein>
<keyword evidence="5 7" id="KW-0645">Protease</keyword>
<keyword evidence="6 7" id="KW-0378">Hydrolase</keyword>
<evidence type="ECO:0000313" key="11">
    <source>
        <dbReference type="Proteomes" id="UP001238088"/>
    </source>
</evidence>
<feature type="domain" description="Peptidase S26" evidence="9">
    <location>
        <begin position="10"/>
        <end position="176"/>
    </location>
</feature>
<dbReference type="PRINTS" id="PR00727">
    <property type="entry name" value="LEADERPTASE"/>
</dbReference>
<dbReference type="PROSITE" id="PS00760">
    <property type="entry name" value="SPASE_I_2"/>
    <property type="match status" value="1"/>
</dbReference>
<dbReference type="SUPFAM" id="SSF51306">
    <property type="entry name" value="LexA/Signal peptidase"/>
    <property type="match status" value="1"/>
</dbReference>
<comment type="subcellular location">
    <subcellularLocation>
        <location evidence="2">Cell membrane</location>
        <topology evidence="2">Single-pass type II membrane protein</topology>
    </subcellularLocation>
    <subcellularLocation>
        <location evidence="8">Membrane</location>
        <topology evidence="8">Single-pass type II membrane protein</topology>
    </subcellularLocation>
</comment>
<feature type="transmembrane region" description="Helical" evidence="7">
    <location>
        <begin position="12"/>
        <end position="31"/>
    </location>
</feature>
<evidence type="ECO:0000256" key="2">
    <source>
        <dbReference type="ARBA" id="ARBA00004401"/>
    </source>
</evidence>
<dbReference type="Gene3D" id="2.10.109.10">
    <property type="entry name" value="Umud Fragment, subunit A"/>
    <property type="match status" value="1"/>
</dbReference>
<dbReference type="InterPro" id="IPR019756">
    <property type="entry name" value="Pept_S26A_signal_pept_1_Ser-AS"/>
</dbReference>
<proteinExistence type="inferred from homology"/>
<name>A0ABU0AED4_9BACI</name>
<sequence>MNDELRKESRAWFKAIAIGIMIYMFIRIFFFSNYVVQGESMAPTLEDGNKLIVNKMMTQFGELDRFDVIVFHHNERDDFVKRIIGLPGDQIVYHDDDLYINGKMIQEEFLEERKKEVPLGTKLTGNFTLEELTGEETVPEDKLFVMGDNRMGSWDGRHFGFIATSQVVGKVNICYWPLSEAGISF</sequence>
<evidence type="ECO:0000256" key="6">
    <source>
        <dbReference type="ARBA" id="ARBA00022801"/>
    </source>
</evidence>
<dbReference type="InterPro" id="IPR019758">
    <property type="entry name" value="Pept_S26A_signal_pept_1_CS"/>
</dbReference>
<keyword evidence="11" id="KW-1185">Reference proteome</keyword>
<evidence type="ECO:0000256" key="7">
    <source>
        <dbReference type="RuleBase" id="RU003993"/>
    </source>
</evidence>
<evidence type="ECO:0000313" key="10">
    <source>
        <dbReference type="EMBL" id="MDQ0268803.1"/>
    </source>
</evidence>
<dbReference type="InterPro" id="IPR036286">
    <property type="entry name" value="LexA/Signal_pep-like_sf"/>
</dbReference>
<dbReference type="EMBL" id="JAUSUB010000002">
    <property type="protein sequence ID" value="MDQ0268803.1"/>
    <property type="molecule type" value="Genomic_DNA"/>
</dbReference>
<dbReference type="PROSITE" id="PS00501">
    <property type="entry name" value="SPASE_I_1"/>
    <property type="match status" value="1"/>
</dbReference>
<gene>
    <name evidence="10" type="ORF">J2S17_000672</name>
</gene>
<evidence type="ECO:0000256" key="3">
    <source>
        <dbReference type="ARBA" id="ARBA00009370"/>
    </source>
</evidence>
<dbReference type="Pfam" id="PF10502">
    <property type="entry name" value="Peptidase_S26"/>
    <property type="match status" value="1"/>
</dbReference>
<dbReference type="Proteomes" id="UP001238088">
    <property type="component" value="Unassembled WGS sequence"/>
</dbReference>
<dbReference type="NCBIfam" id="TIGR02227">
    <property type="entry name" value="sigpep_I_bact"/>
    <property type="match status" value="1"/>
</dbReference>
<evidence type="ECO:0000256" key="4">
    <source>
        <dbReference type="ARBA" id="ARBA00013208"/>
    </source>
</evidence>
<comment type="similarity">
    <text evidence="3 8">Belongs to the peptidase S26 family.</text>
</comment>
<evidence type="ECO:0000256" key="8">
    <source>
        <dbReference type="RuleBase" id="RU362042"/>
    </source>
</evidence>
<dbReference type="PROSITE" id="PS00761">
    <property type="entry name" value="SPASE_I_3"/>
    <property type="match status" value="1"/>
</dbReference>
<accession>A0ABU0AED4</accession>
<dbReference type="EC" id="3.4.21.89" evidence="4 7"/>
<comment type="caution">
    <text evidence="10">The sequence shown here is derived from an EMBL/GenBank/DDBJ whole genome shotgun (WGS) entry which is preliminary data.</text>
</comment>
<dbReference type="PANTHER" id="PTHR43390">
    <property type="entry name" value="SIGNAL PEPTIDASE I"/>
    <property type="match status" value="1"/>
</dbReference>
<reference evidence="10 11" key="1">
    <citation type="submission" date="2023-07" db="EMBL/GenBank/DDBJ databases">
        <title>Genomic Encyclopedia of Type Strains, Phase IV (KMG-IV): sequencing the most valuable type-strain genomes for metagenomic binning, comparative biology and taxonomic classification.</title>
        <authorList>
            <person name="Goeker M."/>
        </authorList>
    </citation>
    <scope>NUCLEOTIDE SEQUENCE [LARGE SCALE GENOMIC DNA]</scope>
    <source>
        <strain evidence="10 11">DSM 23494</strain>
    </source>
</reference>
<dbReference type="InterPro" id="IPR019757">
    <property type="entry name" value="Pept_S26A_signal_pept_1_Lys-AS"/>
</dbReference>
<dbReference type="GO" id="GO:0009003">
    <property type="term" value="F:signal peptidase activity"/>
    <property type="evidence" value="ECO:0007669"/>
    <property type="project" value="UniProtKB-EC"/>
</dbReference>
<keyword evidence="7" id="KW-0472">Membrane</keyword>
<keyword evidence="7" id="KW-1133">Transmembrane helix</keyword>
<comment type="catalytic activity">
    <reaction evidence="1 7">
        <text>Cleavage of hydrophobic, N-terminal signal or leader sequences from secreted and periplasmic proteins.</text>
        <dbReference type="EC" id="3.4.21.89"/>
    </reaction>
</comment>
<keyword evidence="7" id="KW-0812">Transmembrane</keyword>
<dbReference type="InterPro" id="IPR000223">
    <property type="entry name" value="Pept_S26A_signal_pept_1"/>
</dbReference>
<dbReference type="RefSeq" id="WP_307471860.1">
    <property type="nucleotide sequence ID" value="NZ_JAUSUB010000002.1"/>
</dbReference>
<dbReference type="InterPro" id="IPR019533">
    <property type="entry name" value="Peptidase_S26"/>
</dbReference>
<dbReference type="CDD" id="cd06530">
    <property type="entry name" value="S26_SPase_I"/>
    <property type="match status" value="1"/>
</dbReference>
<organism evidence="10 11">
    <name type="scientific">Cytobacillus purgationiresistens</name>
    <dbReference type="NCBI Taxonomy" id="863449"/>
    <lineage>
        <taxon>Bacteria</taxon>
        <taxon>Bacillati</taxon>
        <taxon>Bacillota</taxon>
        <taxon>Bacilli</taxon>
        <taxon>Bacillales</taxon>
        <taxon>Bacillaceae</taxon>
        <taxon>Cytobacillus</taxon>
    </lineage>
</organism>
<evidence type="ECO:0000256" key="5">
    <source>
        <dbReference type="ARBA" id="ARBA00022670"/>
    </source>
</evidence>
<evidence type="ECO:0000256" key="1">
    <source>
        <dbReference type="ARBA" id="ARBA00000677"/>
    </source>
</evidence>
<dbReference type="PANTHER" id="PTHR43390:SF1">
    <property type="entry name" value="CHLOROPLAST PROCESSING PEPTIDASE"/>
    <property type="match status" value="1"/>
</dbReference>